<dbReference type="SUPFAM" id="SSF46894">
    <property type="entry name" value="C-terminal effector domain of the bipartite response regulators"/>
    <property type="match status" value="1"/>
</dbReference>
<comment type="caution">
    <text evidence="4">The sequence shown here is derived from an EMBL/GenBank/DDBJ whole genome shotgun (WGS) entry which is preliminary data.</text>
</comment>
<dbReference type="GO" id="GO:0003677">
    <property type="term" value="F:DNA binding"/>
    <property type="evidence" value="ECO:0007669"/>
    <property type="project" value="InterPro"/>
</dbReference>
<feature type="compositionally biased region" description="Low complexity" evidence="2">
    <location>
        <begin position="125"/>
        <end position="139"/>
    </location>
</feature>
<sequence length="233" mass="25106">MDGPSLRIERTGEVVELTEDVTTVGRGPGVHVSLPDASVSRLHAEIVRRGPYVYVADLGLSRNGTRVNGRLVGRKVLADGDVVRFGAAGVRVLDERPALVAEEPARLADQRLSPSGNGVRDEEPPGLTGLEGLAGTTAGMRIPDPPDLTRREWDVLRALCRPLTEPGVFVMPRSAREIARDLVVTEGAVKQHLLRLYRKFGIAPGPNRRGRLANEAVRLGVVRPMDDAMAPPG</sequence>
<keyword evidence="1" id="KW-0597">Phosphoprotein</keyword>
<dbReference type="SUPFAM" id="SSF49879">
    <property type="entry name" value="SMAD/FHA domain"/>
    <property type="match status" value="1"/>
</dbReference>
<dbReference type="InterPro" id="IPR050923">
    <property type="entry name" value="Cell_Proc_Reg/RNA_Proc"/>
</dbReference>
<dbReference type="InterPro" id="IPR036388">
    <property type="entry name" value="WH-like_DNA-bd_sf"/>
</dbReference>
<dbReference type="OrthoDB" id="5242544at2"/>
<dbReference type="Gene3D" id="1.10.10.10">
    <property type="entry name" value="Winged helix-like DNA-binding domain superfamily/Winged helix DNA-binding domain"/>
    <property type="match status" value="1"/>
</dbReference>
<dbReference type="SMART" id="SM00240">
    <property type="entry name" value="FHA"/>
    <property type="match status" value="1"/>
</dbReference>
<evidence type="ECO:0000259" key="3">
    <source>
        <dbReference type="PROSITE" id="PS50006"/>
    </source>
</evidence>
<accession>A0A1S1PLA0</accession>
<evidence type="ECO:0000256" key="2">
    <source>
        <dbReference type="SAM" id="MobiDB-lite"/>
    </source>
</evidence>
<dbReference type="Gene3D" id="2.60.200.20">
    <property type="match status" value="1"/>
</dbReference>
<feature type="domain" description="FHA" evidence="3">
    <location>
        <begin position="22"/>
        <end position="72"/>
    </location>
</feature>
<evidence type="ECO:0000256" key="1">
    <source>
        <dbReference type="ARBA" id="ARBA00022553"/>
    </source>
</evidence>
<dbReference type="EMBL" id="MAXA01000246">
    <property type="protein sequence ID" value="OHV22450.1"/>
    <property type="molecule type" value="Genomic_DNA"/>
</dbReference>
<dbReference type="Proteomes" id="UP000179769">
    <property type="component" value="Unassembled WGS sequence"/>
</dbReference>
<organism evidence="4 5">
    <name type="scientific">Parafrankia soli</name>
    <dbReference type="NCBI Taxonomy" id="2599596"/>
    <lineage>
        <taxon>Bacteria</taxon>
        <taxon>Bacillati</taxon>
        <taxon>Actinomycetota</taxon>
        <taxon>Actinomycetes</taxon>
        <taxon>Frankiales</taxon>
        <taxon>Frankiaceae</taxon>
        <taxon>Parafrankia</taxon>
    </lineage>
</organism>
<dbReference type="CDD" id="cd00060">
    <property type="entry name" value="FHA"/>
    <property type="match status" value="1"/>
</dbReference>
<keyword evidence="5" id="KW-1185">Reference proteome</keyword>
<protein>
    <submittedName>
        <fullName evidence="4">Forkhead-associated protein</fullName>
    </submittedName>
</protein>
<reference evidence="5" key="1">
    <citation type="submission" date="2016-07" db="EMBL/GenBank/DDBJ databases">
        <title>Frankia sp. NRRL B-16219 Genome sequencing.</title>
        <authorList>
            <person name="Ghodhbane-Gtari F."/>
            <person name="Swanson E."/>
            <person name="Gueddou A."/>
            <person name="Louati M."/>
            <person name="Nouioui I."/>
            <person name="Hezbri K."/>
            <person name="Abebe-Akele F."/>
            <person name="Simpson S."/>
            <person name="Morris K."/>
            <person name="Thomas K."/>
            <person name="Gtari M."/>
            <person name="Tisa L.S."/>
        </authorList>
    </citation>
    <scope>NUCLEOTIDE SEQUENCE [LARGE SCALE GENOMIC DNA]</scope>
    <source>
        <strain evidence="5">NRRL B-16219</strain>
    </source>
</reference>
<dbReference type="RefSeq" id="WP_071066093.1">
    <property type="nucleotide sequence ID" value="NZ_JBFLUH010000245.1"/>
</dbReference>
<dbReference type="InterPro" id="IPR008984">
    <property type="entry name" value="SMAD_FHA_dom_sf"/>
</dbReference>
<dbReference type="AlphaFoldDB" id="A0A1S1PLA0"/>
<dbReference type="GO" id="GO:0006355">
    <property type="term" value="P:regulation of DNA-templated transcription"/>
    <property type="evidence" value="ECO:0007669"/>
    <property type="project" value="InterPro"/>
</dbReference>
<gene>
    <name evidence="4" type="ORF">BBK14_06630</name>
</gene>
<dbReference type="PANTHER" id="PTHR23308">
    <property type="entry name" value="NUCLEAR INHIBITOR OF PROTEIN PHOSPHATASE-1"/>
    <property type="match status" value="1"/>
</dbReference>
<evidence type="ECO:0000313" key="5">
    <source>
        <dbReference type="Proteomes" id="UP000179769"/>
    </source>
</evidence>
<dbReference type="InterPro" id="IPR016032">
    <property type="entry name" value="Sig_transdc_resp-reg_C-effctor"/>
</dbReference>
<dbReference type="InterPro" id="IPR000253">
    <property type="entry name" value="FHA_dom"/>
</dbReference>
<name>A0A1S1PLA0_9ACTN</name>
<dbReference type="SMART" id="SM00421">
    <property type="entry name" value="HTH_LUXR"/>
    <property type="match status" value="1"/>
</dbReference>
<evidence type="ECO:0000313" key="4">
    <source>
        <dbReference type="EMBL" id="OHV22450.1"/>
    </source>
</evidence>
<dbReference type="InterPro" id="IPR000792">
    <property type="entry name" value="Tscrpt_reg_LuxR_C"/>
</dbReference>
<proteinExistence type="predicted"/>
<feature type="region of interest" description="Disordered" evidence="2">
    <location>
        <begin position="110"/>
        <end position="146"/>
    </location>
</feature>
<dbReference type="Pfam" id="PF00498">
    <property type="entry name" value="FHA"/>
    <property type="match status" value="1"/>
</dbReference>
<dbReference type="PROSITE" id="PS50006">
    <property type="entry name" value="FHA_DOMAIN"/>
    <property type="match status" value="1"/>
</dbReference>